<dbReference type="PANTHER" id="PTHR43179:SF7">
    <property type="entry name" value="RHAMNOSYLTRANSFERASE WBBL"/>
    <property type="match status" value="1"/>
</dbReference>
<evidence type="ECO:0000313" key="5">
    <source>
        <dbReference type="Proteomes" id="UP000309566"/>
    </source>
</evidence>
<dbReference type="Proteomes" id="UP000309566">
    <property type="component" value="Unassembled WGS sequence"/>
</dbReference>
<accession>A0A4S2D851</accession>
<accession>A0A1C7H6E2</accession>
<feature type="domain" description="Glycosyltransferase 2-like" evidence="1">
    <location>
        <begin position="13"/>
        <end position="121"/>
    </location>
</feature>
<dbReference type="RefSeq" id="WP_065540062.1">
    <property type="nucleotide sequence ID" value="NZ_CAPDLJ010000002.1"/>
</dbReference>
<sequence length="301" mass="35183">MNNDVTIQKPLFSILIPTWNNLAFLKLCLKSITKNSTFNHQILIHVNDGSDGTLEWVKKNNITYTHSEQNIGICWSLNLLRTKVETDYIVYMNDDMYVCPEWDKMLWNEVNKAPDKLFFFSSTLIQPFPCGNKGVIAPANFGEDTESFQEEKLLKEYKTLPHHDWFGATPPPNIVHRDIWDLVGGYSVEYSPGMYSDPDFSAKLWMAGVRLFKGVSDSRVYHFEARSTTRVKKNKGHIQFLLKWGITSGSFRKDMMKKGEIFDEMRLCNIYHKKLRRDIFRSKLKKILYLFQDGLAKKLWE</sequence>
<dbReference type="EMBL" id="CP015401">
    <property type="protein sequence ID" value="ANU59441.1"/>
    <property type="molecule type" value="Genomic_DNA"/>
</dbReference>
<dbReference type="SUPFAM" id="SSF53448">
    <property type="entry name" value="Nucleotide-diphospho-sugar transferases"/>
    <property type="match status" value="1"/>
</dbReference>
<dbReference type="Proteomes" id="UP000092631">
    <property type="component" value="Chromosome"/>
</dbReference>
<keyword evidence="2" id="KW-0808">Transferase</keyword>
<dbReference type="CDD" id="cd00761">
    <property type="entry name" value="Glyco_tranf_GTA_type"/>
    <property type="match status" value="1"/>
</dbReference>
<dbReference type="AlphaFoldDB" id="A0A1C7H6E2"/>
<proteinExistence type="predicted"/>
<dbReference type="EMBL" id="SRYX01000021">
    <property type="protein sequence ID" value="TGY37879.1"/>
    <property type="molecule type" value="Genomic_DNA"/>
</dbReference>
<dbReference type="KEGG" id="bcae:A4V03_19225"/>
<dbReference type="GO" id="GO:0016740">
    <property type="term" value="F:transferase activity"/>
    <property type="evidence" value="ECO:0007669"/>
    <property type="project" value="UniProtKB-KW"/>
</dbReference>
<gene>
    <name evidence="2" type="ORF">A4V03_19225</name>
    <name evidence="3" type="ORF">E5353_07410</name>
</gene>
<evidence type="ECO:0000313" key="4">
    <source>
        <dbReference type="Proteomes" id="UP000092631"/>
    </source>
</evidence>
<dbReference type="PANTHER" id="PTHR43179">
    <property type="entry name" value="RHAMNOSYLTRANSFERASE WBBL"/>
    <property type="match status" value="1"/>
</dbReference>
<dbReference type="GeneID" id="82189264"/>
<organism evidence="2 4">
    <name type="scientific">Bacteroides caecimuris</name>
    <dbReference type="NCBI Taxonomy" id="1796613"/>
    <lineage>
        <taxon>Bacteria</taxon>
        <taxon>Pseudomonadati</taxon>
        <taxon>Bacteroidota</taxon>
        <taxon>Bacteroidia</taxon>
        <taxon>Bacteroidales</taxon>
        <taxon>Bacteroidaceae</taxon>
        <taxon>Bacteroides</taxon>
    </lineage>
</organism>
<dbReference type="Gene3D" id="3.90.550.10">
    <property type="entry name" value="Spore Coat Polysaccharide Biosynthesis Protein SpsA, Chain A"/>
    <property type="match status" value="1"/>
</dbReference>
<reference evidence="3 5" key="3">
    <citation type="submission" date="2019-04" db="EMBL/GenBank/DDBJ databases">
        <title>Microbes associate with the intestines of laboratory mice.</title>
        <authorList>
            <person name="Navarre W."/>
            <person name="Wong E."/>
            <person name="Huang K."/>
            <person name="Tropini C."/>
            <person name="Ng K."/>
            <person name="Yu B."/>
        </authorList>
    </citation>
    <scope>NUCLEOTIDE SEQUENCE [LARGE SCALE GENOMIC DNA]</scope>
    <source>
        <strain evidence="3 5">NM63_1-25</strain>
    </source>
</reference>
<dbReference type="InterPro" id="IPR001173">
    <property type="entry name" value="Glyco_trans_2-like"/>
</dbReference>
<evidence type="ECO:0000259" key="1">
    <source>
        <dbReference type="Pfam" id="PF00535"/>
    </source>
</evidence>
<reference evidence="2" key="2">
    <citation type="submission" date="2017-04" db="EMBL/GenBank/DDBJ databases">
        <title>Complete Genome Sequences of Twelve Strains of a Stable Defined Moderately Diverse Mouse Microbiota 2 (sDMDMm2).</title>
        <authorList>
            <person name="Uchimura Y."/>
            <person name="Wyss M."/>
            <person name="Brugiroux S."/>
            <person name="Limenitakis J.P."/>
            <person name="Stecher B."/>
            <person name="McCoy K.D."/>
            <person name="Macpherson A.J."/>
        </authorList>
    </citation>
    <scope>NUCLEOTIDE SEQUENCE</scope>
    <source>
        <strain evidence="2">I48</strain>
    </source>
</reference>
<evidence type="ECO:0000313" key="3">
    <source>
        <dbReference type="EMBL" id="TGY37879.1"/>
    </source>
</evidence>
<protein>
    <submittedName>
        <fullName evidence="2">Family 2 glycosyl transferase</fullName>
    </submittedName>
    <submittedName>
        <fullName evidence="3">Glycosyltransferase</fullName>
    </submittedName>
</protein>
<dbReference type="OrthoDB" id="8936324at2"/>
<name>A0A1C7H6E2_9BACE</name>
<dbReference type="InterPro" id="IPR029044">
    <property type="entry name" value="Nucleotide-diphossugar_trans"/>
</dbReference>
<dbReference type="Pfam" id="PF00535">
    <property type="entry name" value="Glycos_transf_2"/>
    <property type="match status" value="1"/>
</dbReference>
<reference evidence="4" key="1">
    <citation type="submission" date="2016-04" db="EMBL/GenBank/DDBJ databases">
        <title>Complete Genome Sequences of Twelve Strains of a Stable Defined Moderately Diverse Mouse Microbiota 2 (sDMDMm2).</title>
        <authorList>
            <person name="Uchimura Y."/>
            <person name="Wyss M."/>
            <person name="Brugiroux S."/>
            <person name="Limenitakis J.P."/>
            <person name="Stecher B."/>
            <person name="McCoy K.D."/>
            <person name="Macpherson A.J."/>
        </authorList>
    </citation>
    <scope>NUCLEOTIDE SEQUENCE [LARGE SCALE GENOMIC DNA]</scope>
    <source>
        <strain evidence="4">I48</strain>
    </source>
</reference>
<evidence type="ECO:0000313" key="2">
    <source>
        <dbReference type="EMBL" id="ANU59441.1"/>
    </source>
</evidence>
<keyword evidence="4" id="KW-1185">Reference proteome</keyword>